<proteinExistence type="predicted"/>
<protein>
    <submittedName>
        <fullName evidence="1">Flagellar assembly protein T, C-terminal domain</fullName>
    </submittedName>
</protein>
<dbReference type="EMBL" id="BK015967">
    <property type="protein sequence ID" value="DAF87727.1"/>
    <property type="molecule type" value="Genomic_DNA"/>
</dbReference>
<accession>A0A8S5TZX0</accession>
<keyword evidence="1" id="KW-0969">Cilium</keyword>
<reference evidence="1" key="1">
    <citation type="journal article" date="2021" name="Proc. Natl. Acad. Sci. U.S.A.">
        <title>A Catalog of Tens of Thousands of Viruses from Human Metagenomes Reveals Hidden Associations with Chronic Diseases.</title>
        <authorList>
            <person name="Tisza M.J."/>
            <person name="Buck C.B."/>
        </authorList>
    </citation>
    <scope>NUCLEOTIDE SEQUENCE</scope>
    <source>
        <strain evidence="1">CtMne5</strain>
    </source>
</reference>
<keyword evidence="1" id="KW-0282">Flagellum</keyword>
<organism evidence="1">
    <name type="scientific">Myoviridae sp. ctMne5</name>
    <dbReference type="NCBI Taxonomy" id="2825089"/>
    <lineage>
        <taxon>Viruses</taxon>
        <taxon>Duplodnaviria</taxon>
        <taxon>Heunggongvirae</taxon>
        <taxon>Uroviricota</taxon>
        <taxon>Caudoviricetes</taxon>
    </lineage>
</organism>
<name>A0A8S5TZX0_9CAUD</name>
<sequence>MERSIEPSALGHVIRIIDRYTVIVDVGKSRLSVGNIIQIYSLGEPIIGLDGKELCKYVFVKDTLDVIDVQDEYSVCQKNKEVTRKINFNIPLSPLLEQTFSEREALSVNDDEIQRMPHIDNKVHIGDFIKFA</sequence>
<keyword evidence="1" id="KW-0966">Cell projection</keyword>
<evidence type="ECO:0000313" key="1">
    <source>
        <dbReference type="EMBL" id="DAF87727.1"/>
    </source>
</evidence>